<comment type="catalytic activity">
    <reaction evidence="3">
        <text>Hydrolysis of (1-&gt;4)-beta-linkages between N-acetylmuramic acid and N-acetyl-D-glucosamine residues in a peptidoglycan and between N-acetyl-D-glucosamine residues in chitodextrins.</text>
        <dbReference type="EC" id="3.2.1.17"/>
    </reaction>
</comment>
<keyword evidence="2 3" id="KW-0081">Bacteriolytic enzyme</keyword>
<dbReference type="OrthoDB" id="5323745at2"/>
<dbReference type="AlphaFoldDB" id="A0A1N7LGS6"/>
<proteinExistence type="inferred from homology"/>
<protein>
    <recommendedName>
        <fullName evidence="3">Lysozyme</fullName>
        <ecNumber evidence="3">3.2.1.17</ecNumber>
    </recommendedName>
</protein>
<dbReference type="PANTHER" id="PTHR37406:SF1">
    <property type="entry name" value="T4-TYPE LYSOZYME 1-RELATED"/>
    <property type="match status" value="1"/>
</dbReference>
<dbReference type="GO" id="GO:0042742">
    <property type="term" value="P:defense response to bacterium"/>
    <property type="evidence" value="ECO:0007669"/>
    <property type="project" value="UniProtKB-KW"/>
</dbReference>
<name>A0A1N7LGS6_9PROT</name>
<sequence length="136" mass="15082">MNLDLLKKELVRDEDERLKPYRCTAGKLTIGVGRNLDDVGLSVDESAYLLGNDIARVMAELDKALPWWRGLSEVRQRALANMAFNLGVPRLKGFARMLAALQAGQWDEAATQALASKWAVQVGDRAKRIATMIKEG</sequence>
<dbReference type="InterPro" id="IPR052619">
    <property type="entry name" value="Phage_lysozyme-like"/>
</dbReference>
<dbReference type="Proteomes" id="UP000185678">
    <property type="component" value="Unassembled WGS sequence"/>
</dbReference>
<dbReference type="RefSeq" id="WP_076399947.1">
    <property type="nucleotide sequence ID" value="NZ_FTOA01000003.1"/>
</dbReference>
<dbReference type="InterPro" id="IPR023347">
    <property type="entry name" value="Lysozyme_dom_sf"/>
</dbReference>
<dbReference type="PANTHER" id="PTHR37406">
    <property type="entry name" value="T4-TYPE LYSOZYME 1-RELATED"/>
    <property type="match status" value="1"/>
</dbReference>
<dbReference type="GO" id="GO:0009253">
    <property type="term" value="P:peptidoglycan catabolic process"/>
    <property type="evidence" value="ECO:0007669"/>
    <property type="project" value="InterPro"/>
</dbReference>
<keyword evidence="1 3" id="KW-0929">Antimicrobial</keyword>
<accession>A0A1N7LGS6</accession>
<comment type="similarity">
    <text evidence="3">Belongs to the glycosyl hydrolase 24 family.</text>
</comment>
<dbReference type="GO" id="GO:0003796">
    <property type="term" value="F:lysozyme activity"/>
    <property type="evidence" value="ECO:0007669"/>
    <property type="project" value="UniProtKB-EC"/>
</dbReference>
<gene>
    <name evidence="4" type="ORF">SAMN05421779_103319</name>
</gene>
<dbReference type="EMBL" id="FTOA01000003">
    <property type="protein sequence ID" value="SIS73017.1"/>
    <property type="molecule type" value="Genomic_DNA"/>
</dbReference>
<evidence type="ECO:0000256" key="3">
    <source>
        <dbReference type="RuleBase" id="RU003788"/>
    </source>
</evidence>
<dbReference type="STRING" id="80876.SAMN05421779_103319"/>
<evidence type="ECO:0000313" key="5">
    <source>
        <dbReference type="Proteomes" id="UP000185678"/>
    </source>
</evidence>
<keyword evidence="5" id="KW-1185">Reference proteome</keyword>
<dbReference type="InterPro" id="IPR002196">
    <property type="entry name" value="Glyco_hydro_24"/>
</dbReference>
<reference evidence="4 5" key="1">
    <citation type="submission" date="2017-01" db="EMBL/GenBank/DDBJ databases">
        <authorList>
            <person name="Mah S.A."/>
            <person name="Swanson W.J."/>
            <person name="Moy G.W."/>
            <person name="Vacquier V.D."/>
        </authorList>
    </citation>
    <scope>NUCLEOTIDE SEQUENCE [LARGE SCALE GENOMIC DNA]</scope>
    <source>
        <strain evidence="4 5">DSM 11589</strain>
    </source>
</reference>
<dbReference type="Pfam" id="PF00959">
    <property type="entry name" value="Phage_lysozyme"/>
    <property type="match status" value="1"/>
</dbReference>
<dbReference type="GO" id="GO:0016998">
    <property type="term" value="P:cell wall macromolecule catabolic process"/>
    <property type="evidence" value="ECO:0007669"/>
    <property type="project" value="InterPro"/>
</dbReference>
<dbReference type="EC" id="3.2.1.17" evidence="3"/>
<dbReference type="InterPro" id="IPR023346">
    <property type="entry name" value="Lysozyme-like_dom_sf"/>
</dbReference>
<keyword evidence="3" id="KW-0326">Glycosidase</keyword>
<dbReference type="GO" id="GO:0031640">
    <property type="term" value="P:killing of cells of another organism"/>
    <property type="evidence" value="ECO:0007669"/>
    <property type="project" value="UniProtKB-KW"/>
</dbReference>
<organism evidence="4 5">
    <name type="scientific">Insolitispirillum peregrinum</name>
    <dbReference type="NCBI Taxonomy" id="80876"/>
    <lineage>
        <taxon>Bacteria</taxon>
        <taxon>Pseudomonadati</taxon>
        <taxon>Pseudomonadota</taxon>
        <taxon>Alphaproteobacteria</taxon>
        <taxon>Rhodospirillales</taxon>
        <taxon>Novispirillaceae</taxon>
        <taxon>Insolitispirillum</taxon>
    </lineage>
</organism>
<evidence type="ECO:0000313" key="4">
    <source>
        <dbReference type="EMBL" id="SIS73017.1"/>
    </source>
</evidence>
<dbReference type="SUPFAM" id="SSF53955">
    <property type="entry name" value="Lysozyme-like"/>
    <property type="match status" value="1"/>
</dbReference>
<evidence type="ECO:0000256" key="1">
    <source>
        <dbReference type="ARBA" id="ARBA00022529"/>
    </source>
</evidence>
<keyword evidence="3" id="KW-0378">Hydrolase</keyword>
<evidence type="ECO:0000256" key="2">
    <source>
        <dbReference type="ARBA" id="ARBA00022638"/>
    </source>
</evidence>
<dbReference type="Gene3D" id="1.10.530.40">
    <property type="match status" value="1"/>
</dbReference>